<name>A0ABU2JQP8_9ACTN</name>
<dbReference type="RefSeq" id="WP_311667377.1">
    <property type="nucleotide sequence ID" value="NZ_JAVREO010000007.1"/>
</dbReference>
<gene>
    <name evidence="1" type="ORF">RM844_13585</name>
</gene>
<protein>
    <submittedName>
        <fullName evidence="1">Uncharacterized protein</fullName>
    </submittedName>
</protein>
<organism evidence="1 2">
    <name type="scientific">Streptomyces chisholmiae</name>
    <dbReference type="NCBI Taxonomy" id="3075540"/>
    <lineage>
        <taxon>Bacteria</taxon>
        <taxon>Bacillati</taxon>
        <taxon>Actinomycetota</taxon>
        <taxon>Actinomycetes</taxon>
        <taxon>Kitasatosporales</taxon>
        <taxon>Streptomycetaceae</taxon>
        <taxon>Streptomyces</taxon>
    </lineage>
</organism>
<evidence type="ECO:0000313" key="2">
    <source>
        <dbReference type="Proteomes" id="UP001183410"/>
    </source>
</evidence>
<dbReference type="Proteomes" id="UP001183410">
    <property type="component" value="Unassembled WGS sequence"/>
</dbReference>
<keyword evidence="2" id="KW-1185">Reference proteome</keyword>
<evidence type="ECO:0000313" key="1">
    <source>
        <dbReference type="EMBL" id="MDT0267317.1"/>
    </source>
</evidence>
<reference evidence="2" key="1">
    <citation type="submission" date="2023-07" db="EMBL/GenBank/DDBJ databases">
        <title>30 novel species of actinomycetes from the DSMZ collection.</title>
        <authorList>
            <person name="Nouioui I."/>
        </authorList>
    </citation>
    <scope>NUCLEOTIDE SEQUENCE [LARGE SCALE GENOMIC DNA]</scope>
    <source>
        <strain evidence="2">DSM 44915</strain>
    </source>
</reference>
<comment type="caution">
    <text evidence="1">The sequence shown here is derived from an EMBL/GenBank/DDBJ whole genome shotgun (WGS) entry which is preliminary data.</text>
</comment>
<sequence>MSALSRLAALPAPHRIRARLRTLTLLEVCFDPKWPRYTYTPAGDDGFERFVFKNAGGASYRVYLGRSLTFLRAFDPQSPLSPYAYGDIWPGLLDGLPEPLVPLTRLPDERPYPHITLALWHDGASWKHGDPRPLDGEEAPLSRWLLGPLPDFTATAIADHLNYFYERPVDPEAVSEVIGGAPIDGALLERLAPGADLAPVQEIARVLDGRPATPSTTS</sequence>
<dbReference type="EMBL" id="JAVREO010000007">
    <property type="protein sequence ID" value="MDT0267317.1"/>
    <property type="molecule type" value="Genomic_DNA"/>
</dbReference>
<accession>A0ABU2JQP8</accession>
<proteinExistence type="predicted"/>